<dbReference type="InterPro" id="IPR009057">
    <property type="entry name" value="Homeodomain-like_sf"/>
</dbReference>
<feature type="compositionally biased region" description="Basic and acidic residues" evidence="1">
    <location>
        <begin position="238"/>
        <end position="248"/>
    </location>
</feature>
<dbReference type="CDD" id="cd00167">
    <property type="entry name" value="SANT"/>
    <property type="match status" value="1"/>
</dbReference>
<dbReference type="AlphaFoldDB" id="A0AAV2IRR4"/>
<feature type="region of interest" description="Disordered" evidence="1">
    <location>
        <begin position="207"/>
        <end position="332"/>
    </location>
</feature>
<gene>
    <name evidence="3" type="ORF">GSLYS_00021291001</name>
</gene>
<feature type="region of interest" description="Disordered" evidence="1">
    <location>
        <begin position="417"/>
        <end position="555"/>
    </location>
</feature>
<feature type="region of interest" description="Disordered" evidence="1">
    <location>
        <begin position="663"/>
        <end position="738"/>
    </location>
</feature>
<dbReference type="EMBL" id="CAXITT010001126">
    <property type="protein sequence ID" value="CAL1547974.1"/>
    <property type="molecule type" value="Genomic_DNA"/>
</dbReference>
<protein>
    <recommendedName>
        <fullName evidence="2">Myb-like domain-containing protein</fullName>
    </recommendedName>
</protein>
<feature type="compositionally biased region" description="Polar residues" evidence="1">
    <location>
        <begin position="168"/>
        <end position="177"/>
    </location>
</feature>
<comment type="caution">
    <text evidence="3">The sequence shown here is derived from an EMBL/GenBank/DDBJ whole genome shotgun (WGS) entry which is preliminary data.</text>
</comment>
<dbReference type="PANTHER" id="PTHR22929">
    <property type="entry name" value="RNA POLYMERASE III TRANSCRIPTION INITIATION FACTOR B"/>
    <property type="match status" value="1"/>
</dbReference>
<organism evidence="3 4">
    <name type="scientific">Lymnaea stagnalis</name>
    <name type="common">Great pond snail</name>
    <name type="synonym">Helix stagnalis</name>
    <dbReference type="NCBI Taxonomy" id="6523"/>
    <lineage>
        <taxon>Eukaryota</taxon>
        <taxon>Metazoa</taxon>
        <taxon>Spiralia</taxon>
        <taxon>Lophotrochozoa</taxon>
        <taxon>Mollusca</taxon>
        <taxon>Gastropoda</taxon>
        <taxon>Heterobranchia</taxon>
        <taxon>Euthyneura</taxon>
        <taxon>Panpulmonata</taxon>
        <taxon>Hygrophila</taxon>
        <taxon>Lymnaeoidea</taxon>
        <taxon>Lymnaeidae</taxon>
        <taxon>Lymnaea</taxon>
    </lineage>
</organism>
<sequence>MSALAAMSPPCSFDQQGKAEASKGVSRRPRFVIKPNIRPGKAPSAAPKLKPATPTPSAATAGAQSNVALAKDDLPQLSLDASANDHDSGKEVLEKKAQEADIVPGGVVTGQELRMPPSTTDAANGPKIIHVDDRLQKEDCVPDLPDKDDRVCLADKDDGDNPMEGRNTDSSKIIPSSVKTKVQLMKSGKLPGTSSSVGFKEPVEEVCGKSDVPDFPDAVTETDTSCMSEAMSLEPDEERTADVDIDLKKAKRRRIKKPRAEPLPSREKSPDRQKMKMSDLLSWNPHQNFLPKKIKKKPSTADESQSAAPTPKIDEDKESSNQSASLPAPQIMIGPDGNVVLNTESLLIDTAQEESKLKEVIEEDDDDRYLNTNSYRKHKKTKFWTEDETERFYLGLSMCGTDFSLLTNLMKGRSRRELKNKFQREEKRNRRLVDKALANRQPYDPEPIEKMAAEEEEKAQKQAKKKIKNTNPKEESEDEEDDWGPEYDEENDDNMDENDETSRIPVIKRIKKGELLAPDQRNKAVGPEQRSRNSLPPKQVQVGREPEAPRVRGTPGKNIMQSVEQIVNSQRVAPNNQGTHGGPSFHTNTLSAIPGSSRVQIEMEGVQSPVQGIIIPSSMVPQIAPQLGIPGNPVGIQILLVQEESSSGNLVHVYVIPEADKNNASGSSAPGGLPALSSPIPSPHPTTPLQSPLPSAQFPPYNTRHPAPICSPQPYNPIQSPPLPRSRQPSGSFPNLISPRFRQPQSLHSAAPIPTTHGVSTSMRHGLIPASIPQDHVSLPGSGQFPSELSSQPSIHYPNIARGRNAPCHSGLPPSQSHLTAQVPPQHHSNLSTHAPCGGGATLPAPTAAYDTMRTGPSAGQPSSYSPLLATQTNADYTTSVLKPVIEQRLDVAAQDCDYMMGSSERPGTQMDPSVLTNL</sequence>
<dbReference type="InterPro" id="IPR001005">
    <property type="entry name" value="SANT/Myb"/>
</dbReference>
<dbReference type="PANTHER" id="PTHR22929:SF0">
    <property type="entry name" value="TRANSCRIPTION FACTOR TFIIIB COMPONENT B'' HOMOLOG"/>
    <property type="match status" value="1"/>
</dbReference>
<evidence type="ECO:0000313" key="4">
    <source>
        <dbReference type="Proteomes" id="UP001497497"/>
    </source>
</evidence>
<feature type="domain" description="Myb-like" evidence="2">
    <location>
        <begin position="380"/>
        <end position="428"/>
    </location>
</feature>
<dbReference type="GO" id="GO:0000126">
    <property type="term" value="C:transcription factor TFIIIB complex"/>
    <property type="evidence" value="ECO:0007669"/>
    <property type="project" value="TreeGrafter"/>
</dbReference>
<feature type="region of interest" description="Disordered" evidence="1">
    <location>
        <begin position="1"/>
        <end position="177"/>
    </location>
</feature>
<feature type="compositionally biased region" description="Low complexity" evidence="1">
    <location>
        <begin position="39"/>
        <end position="63"/>
    </location>
</feature>
<accession>A0AAV2IRR4</accession>
<feature type="compositionally biased region" description="Basic and acidic residues" evidence="1">
    <location>
        <begin position="129"/>
        <end position="156"/>
    </location>
</feature>
<reference evidence="3 4" key="1">
    <citation type="submission" date="2024-04" db="EMBL/GenBank/DDBJ databases">
        <authorList>
            <consortium name="Genoscope - CEA"/>
            <person name="William W."/>
        </authorList>
    </citation>
    <scope>NUCLEOTIDE SEQUENCE [LARGE SCALE GENOMIC DNA]</scope>
</reference>
<feature type="compositionally biased region" description="Polar residues" evidence="1">
    <location>
        <begin position="858"/>
        <end position="867"/>
    </location>
</feature>
<dbReference type="GO" id="GO:0070898">
    <property type="term" value="P:RNA polymerase III preinitiation complex assembly"/>
    <property type="evidence" value="ECO:0007669"/>
    <property type="project" value="TreeGrafter"/>
</dbReference>
<feature type="compositionally biased region" description="Acidic residues" evidence="1">
    <location>
        <begin position="475"/>
        <end position="499"/>
    </location>
</feature>
<dbReference type="Gene3D" id="1.10.10.60">
    <property type="entry name" value="Homeodomain-like"/>
    <property type="match status" value="1"/>
</dbReference>
<dbReference type="InterPro" id="IPR039467">
    <property type="entry name" value="TFIIIB_B''_Myb"/>
</dbReference>
<evidence type="ECO:0000313" key="3">
    <source>
        <dbReference type="EMBL" id="CAL1547974.1"/>
    </source>
</evidence>
<dbReference type="GO" id="GO:0001156">
    <property type="term" value="F:TFIIIC-class transcription factor complex binding"/>
    <property type="evidence" value="ECO:0007669"/>
    <property type="project" value="TreeGrafter"/>
</dbReference>
<dbReference type="SUPFAM" id="SSF46689">
    <property type="entry name" value="Homeodomain-like"/>
    <property type="match status" value="1"/>
</dbReference>
<feature type="compositionally biased region" description="Basic and acidic residues" evidence="1">
    <location>
        <begin position="83"/>
        <end position="99"/>
    </location>
</feature>
<dbReference type="SMART" id="SM00717">
    <property type="entry name" value="SANT"/>
    <property type="match status" value="1"/>
</dbReference>
<evidence type="ECO:0000259" key="2">
    <source>
        <dbReference type="SMART" id="SM00717"/>
    </source>
</evidence>
<evidence type="ECO:0000256" key="1">
    <source>
        <dbReference type="SAM" id="MobiDB-lite"/>
    </source>
</evidence>
<name>A0AAV2IRR4_LYMST</name>
<keyword evidence="4" id="KW-1185">Reference proteome</keyword>
<dbReference type="Proteomes" id="UP001497497">
    <property type="component" value="Unassembled WGS sequence"/>
</dbReference>
<feature type="region of interest" description="Disordered" evidence="1">
    <location>
        <begin position="800"/>
        <end position="867"/>
    </location>
</feature>
<dbReference type="Pfam" id="PF15963">
    <property type="entry name" value="Myb_DNA-bind_7"/>
    <property type="match status" value="1"/>
</dbReference>
<proteinExistence type="predicted"/>
<feature type="compositionally biased region" description="Basic and acidic residues" evidence="1">
    <location>
        <begin position="258"/>
        <end position="277"/>
    </location>
</feature>
<feature type="compositionally biased region" description="Pro residues" evidence="1">
    <location>
        <begin position="709"/>
        <end position="724"/>
    </location>
</feature>
<feature type="compositionally biased region" description="Basic and acidic residues" evidence="1">
    <location>
        <begin position="417"/>
        <end position="434"/>
    </location>
</feature>